<evidence type="ECO:0000313" key="8">
    <source>
        <dbReference type="EMBL" id="CAB3264926.1"/>
    </source>
</evidence>
<comment type="function">
    <text evidence="7">Putative phospholipase.</text>
</comment>
<dbReference type="GO" id="GO:0004620">
    <property type="term" value="F:phospholipase activity"/>
    <property type="evidence" value="ECO:0007669"/>
    <property type="project" value="InterPro"/>
</dbReference>
<keyword evidence="4 7" id="KW-0442">Lipid degradation</keyword>
<organism evidence="8">
    <name type="scientific">Phallusia mammillata</name>
    <dbReference type="NCBI Taxonomy" id="59560"/>
    <lineage>
        <taxon>Eukaryota</taxon>
        <taxon>Metazoa</taxon>
        <taxon>Chordata</taxon>
        <taxon>Tunicata</taxon>
        <taxon>Ascidiacea</taxon>
        <taxon>Phlebobranchia</taxon>
        <taxon>Ascidiidae</taxon>
        <taxon>Phallusia</taxon>
    </lineage>
</organism>
<dbReference type="GO" id="GO:0005576">
    <property type="term" value="C:extracellular region"/>
    <property type="evidence" value="ECO:0007669"/>
    <property type="project" value="TreeGrafter"/>
</dbReference>
<dbReference type="EMBL" id="LR789064">
    <property type="protein sequence ID" value="CAB3264926.1"/>
    <property type="molecule type" value="mRNA"/>
</dbReference>
<dbReference type="PANTHER" id="PTHR12370">
    <property type="entry name" value="PHOSPHOLIPASE B-RELATED"/>
    <property type="match status" value="1"/>
</dbReference>
<name>A0A6F9DPM0_9ASCI</name>
<evidence type="ECO:0000256" key="6">
    <source>
        <dbReference type="ARBA" id="ARBA00023180"/>
    </source>
</evidence>
<protein>
    <recommendedName>
        <fullName evidence="7">Phospholipase B-like</fullName>
        <ecNumber evidence="7">3.1.1.-</ecNumber>
    </recommendedName>
</protein>
<keyword evidence="6" id="KW-0325">Glycoprotein</keyword>
<evidence type="ECO:0000256" key="5">
    <source>
        <dbReference type="ARBA" id="ARBA00023098"/>
    </source>
</evidence>
<dbReference type="AlphaFoldDB" id="A0A6F9DPM0"/>
<dbReference type="Pfam" id="PF04916">
    <property type="entry name" value="Phospholip_B"/>
    <property type="match status" value="1"/>
</dbReference>
<sequence length="572" mass="65468">MSMDIFVVFRLFLHIWKMEVPVVIFVLMLLQQGTTFDLHENVKHMSKPSPHNQDEFGFFVENNNDAVVKQLSNENFDTAVSTIKFKNDIQTTGWSHLEVNTNSLYNNSMQAYAAGYAEGYVTKDMIDDRIENELKDFCKTPSIYCTNLNKYLETNLKYMLSMVNSNPYWEQIYYILLQLQGLEDGYNRQKVDLSIRLKPFGMFLLNVDGDLESLETALNGTSENVLGSGSCSALIKILPGFKDLYAAHDTWTTYSSMLRIMKKYTMNFKDAEGKPLPGHTSSFSSGPGRIYSGDDFYILSSGLVSIETTIGNSNSDLWKYVTPEDSVLEGFRNMAANRMAKNGEEWCEIFSIYNSGTYNNQWMILDYNKFTPGQKPTEEGLLYLLEQIPGTIEYKDVSNVFVNQMYWPSYNCPYFKSIFEKSGTAAMEKKYGNWFSYDKTPRALIFARNQSQVSDLSHMIKLMRYNNFKHDPLSACNCTPPYSSENTIAARCDLNPQSGQYPIAALGFRNHGATDVKVTSSEMIRKYEMVAECGPTHDQQPVFVWSESPFAHLSHRGMPDRYDFEPVHVTWN</sequence>
<dbReference type="EC" id="3.1.1.-" evidence="7"/>
<comment type="similarity">
    <text evidence="1 7">Belongs to the phospholipase B-like family.</text>
</comment>
<evidence type="ECO:0000256" key="2">
    <source>
        <dbReference type="ARBA" id="ARBA00022729"/>
    </source>
</evidence>
<dbReference type="InterPro" id="IPR007000">
    <property type="entry name" value="PLipase_B-like"/>
</dbReference>
<keyword evidence="3 7" id="KW-0378">Hydrolase</keyword>
<dbReference type="Gene3D" id="3.60.60.30">
    <property type="match status" value="1"/>
</dbReference>
<accession>A0A6F9DPM0</accession>
<dbReference type="PANTHER" id="PTHR12370:SF3">
    <property type="entry name" value="PHOSPHOLIPASE B-LIKE 2-RELATED"/>
    <property type="match status" value="1"/>
</dbReference>
<proteinExistence type="evidence at transcript level"/>
<evidence type="ECO:0000256" key="1">
    <source>
        <dbReference type="ARBA" id="ARBA00007835"/>
    </source>
</evidence>
<evidence type="ECO:0000256" key="7">
    <source>
        <dbReference type="RuleBase" id="RU364138"/>
    </source>
</evidence>
<dbReference type="GO" id="GO:0009395">
    <property type="term" value="P:phospholipid catabolic process"/>
    <property type="evidence" value="ECO:0007669"/>
    <property type="project" value="TreeGrafter"/>
</dbReference>
<keyword evidence="2" id="KW-0732">Signal</keyword>
<evidence type="ECO:0000256" key="3">
    <source>
        <dbReference type="ARBA" id="ARBA00022801"/>
    </source>
</evidence>
<keyword evidence="5 7" id="KW-0443">Lipid metabolism</keyword>
<reference evidence="8" key="1">
    <citation type="submission" date="2020-04" db="EMBL/GenBank/DDBJ databases">
        <authorList>
            <person name="Neveu A P."/>
        </authorList>
    </citation>
    <scope>NUCLEOTIDE SEQUENCE</scope>
    <source>
        <tissue evidence="8">Whole embryo</tissue>
    </source>
</reference>
<gene>
    <name evidence="8" type="primary">Plbd2</name>
</gene>
<evidence type="ECO:0000256" key="4">
    <source>
        <dbReference type="ARBA" id="ARBA00022963"/>
    </source>
</evidence>